<dbReference type="EMBL" id="FODE01000072">
    <property type="protein sequence ID" value="SEO33898.1"/>
    <property type="molecule type" value="Genomic_DNA"/>
</dbReference>
<dbReference type="InterPro" id="IPR003346">
    <property type="entry name" value="Transposase_20"/>
</dbReference>
<gene>
    <name evidence="3" type="ORF">SAMN04489859_10722</name>
</gene>
<evidence type="ECO:0000259" key="2">
    <source>
        <dbReference type="Pfam" id="PF02371"/>
    </source>
</evidence>
<keyword evidence="4" id="KW-1185">Reference proteome</keyword>
<dbReference type="AlphaFoldDB" id="A0A1H8NX37"/>
<feature type="domain" description="Transposase IS116/IS110/IS902 C-terminal" evidence="2">
    <location>
        <begin position="92"/>
        <end position="144"/>
    </location>
</feature>
<name>A0A1H8NX37_9RHOB</name>
<feature type="coiled-coil region" evidence="1">
    <location>
        <begin position="275"/>
        <end position="302"/>
    </location>
</feature>
<sequence length="322" mass="35588">MLFRGRERLVHQRTELVNALRSHLYEYGHAVPQGIGQIRPIEAIILASNSDLPKLVREECLDLLKQIAEKTTRIDLKINNINILAANGGIARRLPTMPGVGPLSALAIEAIASDMGRFRRGRDFSAWLGLVPRQHSSGGKERLAEILDQRVITDNQIATVRAALQEIKKDIVFARDLPEEILCPTCGTSHQNDFANRYSIIEDREACLELISEASTKIQQLAKLAASVVAEARDADAAMAEIQAALDARHNDVSLADVIEGKGRRIASDLFREQFDSLTDEISNLVNEIKEIEAQLSALKDRKGVDGVTAPRRHLCARVGLR</sequence>
<evidence type="ECO:0000313" key="3">
    <source>
        <dbReference type="EMBL" id="SEO33898.1"/>
    </source>
</evidence>
<dbReference type="PANTHER" id="PTHR33055:SF3">
    <property type="entry name" value="PUTATIVE TRANSPOSASE FOR IS117-RELATED"/>
    <property type="match status" value="1"/>
</dbReference>
<protein>
    <submittedName>
        <fullName evidence="3">Transposase IS116/IS110/IS902 family protein</fullName>
    </submittedName>
</protein>
<dbReference type="STRING" id="34002.SAMN04489859_10722"/>
<evidence type="ECO:0000313" key="4">
    <source>
        <dbReference type="Proteomes" id="UP000199054"/>
    </source>
</evidence>
<dbReference type="GO" id="GO:0004803">
    <property type="term" value="F:transposase activity"/>
    <property type="evidence" value="ECO:0007669"/>
    <property type="project" value="InterPro"/>
</dbReference>
<keyword evidence="1" id="KW-0175">Coiled coil</keyword>
<dbReference type="GO" id="GO:0006313">
    <property type="term" value="P:DNA transposition"/>
    <property type="evidence" value="ECO:0007669"/>
    <property type="project" value="InterPro"/>
</dbReference>
<accession>A0A1H8NX37</accession>
<evidence type="ECO:0000256" key="1">
    <source>
        <dbReference type="SAM" id="Coils"/>
    </source>
</evidence>
<proteinExistence type="predicted"/>
<dbReference type="InterPro" id="IPR047650">
    <property type="entry name" value="Transpos_IS110"/>
</dbReference>
<dbReference type="PANTHER" id="PTHR33055">
    <property type="entry name" value="TRANSPOSASE FOR INSERTION SEQUENCE ELEMENT IS1111A"/>
    <property type="match status" value="1"/>
</dbReference>
<dbReference type="GO" id="GO:0003677">
    <property type="term" value="F:DNA binding"/>
    <property type="evidence" value="ECO:0007669"/>
    <property type="project" value="InterPro"/>
</dbReference>
<reference evidence="3 4" key="1">
    <citation type="submission" date="2016-10" db="EMBL/GenBank/DDBJ databases">
        <authorList>
            <person name="de Groot N.N."/>
        </authorList>
    </citation>
    <scope>NUCLEOTIDE SEQUENCE [LARGE SCALE GENOMIC DNA]</scope>
    <source>
        <strain evidence="3 4">DSM 8512</strain>
    </source>
</reference>
<organism evidence="3 4">
    <name type="scientific">Paracoccus alcaliphilus</name>
    <dbReference type="NCBI Taxonomy" id="34002"/>
    <lineage>
        <taxon>Bacteria</taxon>
        <taxon>Pseudomonadati</taxon>
        <taxon>Pseudomonadota</taxon>
        <taxon>Alphaproteobacteria</taxon>
        <taxon>Rhodobacterales</taxon>
        <taxon>Paracoccaceae</taxon>
        <taxon>Paracoccus</taxon>
    </lineage>
</organism>
<dbReference type="Pfam" id="PF02371">
    <property type="entry name" value="Transposase_20"/>
    <property type="match status" value="1"/>
</dbReference>
<dbReference type="Proteomes" id="UP000199054">
    <property type="component" value="Unassembled WGS sequence"/>
</dbReference>